<dbReference type="GO" id="GO:0004519">
    <property type="term" value="F:endonuclease activity"/>
    <property type="evidence" value="ECO:0007669"/>
    <property type="project" value="InterPro"/>
</dbReference>
<dbReference type="RefSeq" id="WP_051790539.1">
    <property type="nucleotide sequence ID" value="NZ_CP013251.1"/>
</dbReference>
<dbReference type="GO" id="GO:0003676">
    <property type="term" value="F:nucleic acid binding"/>
    <property type="evidence" value="ECO:0007669"/>
    <property type="project" value="InterPro"/>
</dbReference>
<dbReference type="InterPro" id="IPR002711">
    <property type="entry name" value="HNH"/>
</dbReference>
<gene>
    <name evidence="7" type="ORF">EZMO1_4692</name>
</gene>
<evidence type="ECO:0000256" key="1">
    <source>
        <dbReference type="ARBA" id="ARBA00022722"/>
    </source>
</evidence>
<dbReference type="KEGG" id="emp:EZMO1_4692"/>
<dbReference type="AlphaFoldDB" id="A0A142BIL9"/>
<keyword evidence="1" id="KW-0540">Nuclease</keyword>
<evidence type="ECO:0000313" key="7">
    <source>
        <dbReference type="EMBL" id="AMO58595.1"/>
    </source>
</evidence>
<evidence type="ECO:0000256" key="2">
    <source>
        <dbReference type="ARBA" id="ARBA00022801"/>
    </source>
</evidence>
<feature type="domain" description="HNH nuclease" evidence="6">
    <location>
        <begin position="56"/>
        <end position="110"/>
    </location>
</feature>
<dbReference type="PANTHER" id="PTHR41286">
    <property type="entry name" value="HNH NUCLEASE YAJD-RELATED"/>
    <property type="match status" value="1"/>
</dbReference>
<dbReference type="GO" id="GO:0008270">
    <property type="term" value="F:zinc ion binding"/>
    <property type="evidence" value="ECO:0007669"/>
    <property type="project" value="InterPro"/>
</dbReference>
<name>A0A142BIL9_9GAMM</name>
<reference evidence="7 8" key="1">
    <citation type="journal article" date="2016" name="Front. Microbiol.">
        <title>Genomic Insight into the Host-Endosymbiont Relationship of Endozoicomonas montiporae CL-33(T) with its Coral Host.</title>
        <authorList>
            <person name="Ding J.-Y."/>
            <person name="Shiu J.-H."/>
            <person name="Chen W.-M."/>
            <person name="Chiang Y.-R."/>
            <person name="Tang S.-L."/>
        </authorList>
    </citation>
    <scope>NUCLEOTIDE SEQUENCE [LARGE SCALE GENOMIC DNA]</scope>
    <source>
        <strain evidence="7 8">CL-33</strain>
    </source>
</reference>
<dbReference type="PATRIC" id="fig|570277.3.peg.5023"/>
<dbReference type="OrthoDB" id="5292295at2"/>
<feature type="region of interest" description="Disordered" evidence="5">
    <location>
        <begin position="25"/>
        <end position="52"/>
    </location>
</feature>
<dbReference type="EMBL" id="CP013251">
    <property type="protein sequence ID" value="AMO58595.1"/>
    <property type="molecule type" value="Genomic_DNA"/>
</dbReference>
<dbReference type="GO" id="GO:0016787">
    <property type="term" value="F:hydrolase activity"/>
    <property type="evidence" value="ECO:0007669"/>
    <property type="project" value="UniProtKB-KW"/>
</dbReference>
<dbReference type="Gene3D" id="1.10.30.50">
    <property type="match status" value="1"/>
</dbReference>
<dbReference type="STRING" id="570277.EZMO1_4692"/>
<evidence type="ECO:0000256" key="4">
    <source>
        <dbReference type="ARBA" id="ARBA00040194"/>
    </source>
</evidence>
<dbReference type="PANTHER" id="PTHR41286:SF1">
    <property type="entry name" value="HNH NUCLEASE YAJD-RELATED"/>
    <property type="match status" value="1"/>
</dbReference>
<feature type="compositionally biased region" description="Basic residues" evidence="5">
    <location>
        <begin position="38"/>
        <end position="49"/>
    </location>
</feature>
<dbReference type="InterPro" id="IPR003615">
    <property type="entry name" value="HNH_nuc"/>
</dbReference>
<evidence type="ECO:0000259" key="6">
    <source>
        <dbReference type="SMART" id="SM00507"/>
    </source>
</evidence>
<protein>
    <recommendedName>
        <fullName evidence="4">Putative HNH nuclease YajD</fullName>
    </recommendedName>
</protein>
<evidence type="ECO:0000256" key="3">
    <source>
        <dbReference type="ARBA" id="ARBA00038412"/>
    </source>
</evidence>
<sequence length="131" mass="14777">MPARLKRACRQPLCPGTTTHKSGYCEKHQKTESGWQKRQSRQGNRHKRGYGSAWEKLRKQALQRDSYLCQSCMREGRIEPGNIVDHIINKASGGTDELSNLQTLCRRCHAVKTGREGARATARGRGVNESL</sequence>
<dbReference type="SMART" id="SM00507">
    <property type="entry name" value="HNHc"/>
    <property type="match status" value="1"/>
</dbReference>
<dbReference type="Proteomes" id="UP000071065">
    <property type="component" value="Chromosome"/>
</dbReference>
<comment type="similarity">
    <text evidence="3">Belongs to the HNH nuclease family.</text>
</comment>
<evidence type="ECO:0000313" key="8">
    <source>
        <dbReference type="Proteomes" id="UP000071065"/>
    </source>
</evidence>
<accession>A0A142BIL9</accession>
<evidence type="ECO:0000256" key="5">
    <source>
        <dbReference type="SAM" id="MobiDB-lite"/>
    </source>
</evidence>
<proteinExistence type="inferred from homology"/>
<keyword evidence="2" id="KW-0378">Hydrolase</keyword>
<dbReference type="GO" id="GO:0005829">
    <property type="term" value="C:cytosol"/>
    <property type="evidence" value="ECO:0007669"/>
    <property type="project" value="TreeGrafter"/>
</dbReference>
<dbReference type="CDD" id="cd00085">
    <property type="entry name" value="HNHc"/>
    <property type="match status" value="1"/>
</dbReference>
<organism evidence="7 8">
    <name type="scientific">Endozoicomonas montiporae CL-33</name>
    <dbReference type="NCBI Taxonomy" id="570277"/>
    <lineage>
        <taxon>Bacteria</taxon>
        <taxon>Pseudomonadati</taxon>
        <taxon>Pseudomonadota</taxon>
        <taxon>Gammaproteobacteria</taxon>
        <taxon>Oceanospirillales</taxon>
        <taxon>Endozoicomonadaceae</taxon>
        <taxon>Endozoicomonas</taxon>
    </lineage>
</organism>
<dbReference type="Pfam" id="PF01844">
    <property type="entry name" value="HNH"/>
    <property type="match status" value="1"/>
</dbReference>